<evidence type="ECO:0000313" key="2">
    <source>
        <dbReference type="Proteomes" id="UP000324222"/>
    </source>
</evidence>
<accession>A0A5B7HLY8</accession>
<protein>
    <recommendedName>
        <fullName evidence="3">Myophilin</fullName>
    </recommendedName>
</protein>
<comment type="caution">
    <text evidence="1">The sequence shown here is derived from an EMBL/GenBank/DDBJ whole genome shotgun (WGS) entry which is preliminary data.</text>
</comment>
<gene>
    <name evidence="1" type="ORF">E2C01_067779</name>
</gene>
<name>A0A5B7HLY8_PORTR</name>
<dbReference type="EMBL" id="VSRR010036834">
    <property type="protein sequence ID" value="MPC73450.1"/>
    <property type="molecule type" value="Genomic_DNA"/>
</dbReference>
<dbReference type="Gene3D" id="1.10.418.10">
    <property type="entry name" value="Calponin-like domain"/>
    <property type="match status" value="1"/>
</dbReference>
<evidence type="ECO:0008006" key="3">
    <source>
        <dbReference type="Google" id="ProtNLM"/>
    </source>
</evidence>
<dbReference type="OrthoDB" id="21595at2759"/>
<reference evidence="1 2" key="1">
    <citation type="submission" date="2019-05" db="EMBL/GenBank/DDBJ databases">
        <title>Another draft genome of Portunus trituberculatus and its Hox gene families provides insights of decapod evolution.</title>
        <authorList>
            <person name="Jeong J.-H."/>
            <person name="Song I."/>
            <person name="Kim S."/>
            <person name="Choi T."/>
            <person name="Kim D."/>
            <person name="Ryu S."/>
            <person name="Kim W."/>
        </authorList>
    </citation>
    <scope>NUCLEOTIDE SEQUENCE [LARGE SCALE GENOMIC DNA]</scope>
    <source>
        <tissue evidence="1">Muscle</tissue>
    </source>
</reference>
<dbReference type="Proteomes" id="UP000324222">
    <property type="component" value="Unassembled WGS sequence"/>
</dbReference>
<proteinExistence type="predicted"/>
<dbReference type="SUPFAM" id="SSF47576">
    <property type="entry name" value="Calponin-homology domain, CH-domain"/>
    <property type="match status" value="1"/>
</dbReference>
<dbReference type="AlphaFoldDB" id="A0A5B7HLY8"/>
<sequence length="55" mass="6025">MASGLMSKKVEAKYSEQLAAECLEWIAAITGKDVDPNGAMDNFYEQLKNGVLLCE</sequence>
<dbReference type="InterPro" id="IPR036872">
    <property type="entry name" value="CH_dom_sf"/>
</dbReference>
<evidence type="ECO:0000313" key="1">
    <source>
        <dbReference type="EMBL" id="MPC73450.1"/>
    </source>
</evidence>
<keyword evidence="2" id="KW-1185">Reference proteome</keyword>
<organism evidence="1 2">
    <name type="scientific">Portunus trituberculatus</name>
    <name type="common">Swimming crab</name>
    <name type="synonym">Neptunus trituberculatus</name>
    <dbReference type="NCBI Taxonomy" id="210409"/>
    <lineage>
        <taxon>Eukaryota</taxon>
        <taxon>Metazoa</taxon>
        <taxon>Ecdysozoa</taxon>
        <taxon>Arthropoda</taxon>
        <taxon>Crustacea</taxon>
        <taxon>Multicrustacea</taxon>
        <taxon>Malacostraca</taxon>
        <taxon>Eumalacostraca</taxon>
        <taxon>Eucarida</taxon>
        <taxon>Decapoda</taxon>
        <taxon>Pleocyemata</taxon>
        <taxon>Brachyura</taxon>
        <taxon>Eubrachyura</taxon>
        <taxon>Portunoidea</taxon>
        <taxon>Portunidae</taxon>
        <taxon>Portuninae</taxon>
        <taxon>Portunus</taxon>
    </lineage>
</organism>